<dbReference type="AlphaFoldDB" id="A4C9Z0"/>
<dbReference type="InterPro" id="IPR005145">
    <property type="entry name" value="Sua5_C"/>
</dbReference>
<dbReference type="EC" id="2.7.7.87" evidence="3 13"/>
<feature type="binding site" evidence="14">
    <location>
        <position position="139"/>
    </location>
    <ligand>
        <name>L-threonine</name>
        <dbReference type="ChEBI" id="CHEBI:57926"/>
    </ligand>
</feature>
<evidence type="ECO:0000256" key="1">
    <source>
        <dbReference type="ARBA" id="ARBA00004496"/>
    </source>
</evidence>
<feature type="binding site" evidence="14">
    <location>
        <position position="119"/>
    </location>
    <ligand>
        <name>L-threonine</name>
        <dbReference type="ChEBI" id="CHEBI:57926"/>
    </ligand>
</feature>
<keyword evidence="7 13" id="KW-0819">tRNA processing</keyword>
<feature type="binding site" evidence="14">
    <location>
        <position position="179"/>
    </location>
    <ligand>
        <name>L-threonine</name>
        <dbReference type="ChEBI" id="CHEBI:57926"/>
    </ligand>
</feature>
<evidence type="ECO:0000256" key="5">
    <source>
        <dbReference type="ARBA" id="ARBA00022490"/>
    </source>
</evidence>
<comment type="function">
    <text evidence="13">Required for the formation of a threonylcarbamoyl group on adenosine at position 37 (t(6)A37) in tRNAs that read codons beginning with adenine.</text>
</comment>
<comment type="catalytic activity">
    <reaction evidence="12 13">
        <text>L-threonine + hydrogencarbonate + ATP = L-threonylcarbamoyladenylate + diphosphate + H2O</text>
        <dbReference type="Rhea" id="RHEA:36407"/>
        <dbReference type="ChEBI" id="CHEBI:15377"/>
        <dbReference type="ChEBI" id="CHEBI:17544"/>
        <dbReference type="ChEBI" id="CHEBI:30616"/>
        <dbReference type="ChEBI" id="CHEBI:33019"/>
        <dbReference type="ChEBI" id="CHEBI:57926"/>
        <dbReference type="ChEBI" id="CHEBI:73682"/>
        <dbReference type="EC" id="2.7.7.87"/>
    </reaction>
</comment>
<evidence type="ECO:0000256" key="11">
    <source>
        <dbReference type="ARBA" id="ARBA00029774"/>
    </source>
</evidence>
<keyword evidence="17" id="KW-1185">Reference proteome</keyword>
<dbReference type="OrthoDB" id="9814580at2"/>
<evidence type="ECO:0000256" key="10">
    <source>
        <dbReference type="ARBA" id="ARBA00022840"/>
    </source>
</evidence>
<evidence type="ECO:0000256" key="4">
    <source>
        <dbReference type="ARBA" id="ARBA00015492"/>
    </source>
</evidence>
<evidence type="ECO:0000256" key="9">
    <source>
        <dbReference type="ARBA" id="ARBA00022741"/>
    </source>
</evidence>
<dbReference type="PIRSF" id="PIRSF004930">
    <property type="entry name" value="Tln_factor_SUA5"/>
    <property type="match status" value="1"/>
</dbReference>
<evidence type="ECO:0000256" key="7">
    <source>
        <dbReference type="ARBA" id="ARBA00022694"/>
    </source>
</evidence>
<evidence type="ECO:0000256" key="3">
    <source>
        <dbReference type="ARBA" id="ARBA00012584"/>
    </source>
</evidence>
<dbReference type="InterPro" id="IPR006070">
    <property type="entry name" value="Sua5-like_dom"/>
</dbReference>
<accession>A4C9Z0</accession>
<dbReference type="Gene3D" id="3.40.50.11030">
    <property type="entry name" value="Threonylcarbamoyl-AMP synthase, C-terminal domain"/>
    <property type="match status" value="1"/>
</dbReference>
<dbReference type="GO" id="GO:0008033">
    <property type="term" value="P:tRNA processing"/>
    <property type="evidence" value="ECO:0007669"/>
    <property type="project" value="UniProtKB-KW"/>
</dbReference>
<dbReference type="RefSeq" id="WP_009840030.1">
    <property type="nucleotide sequence ID" value="NZ_CH959301.1"/>
</dbReference>
<evidence type="ECO:0000313" key="17">
    <source>
        <dbReference type="Proteomes" id="UP000006201"/>
    </source>
</evidence>
<dbReference type="GO" id="GO:0005737">
    <property type="term" value="C:cytoplasm"/>
    <property type="evidence" value="ECO:0007669"/>
    <property type="project" value="UniProtKB-SubCell"/>
</dbReference>
<dbReference type="Proteomes" id="UP000006201">
    <property type="component" value="Unassembled WGS sequence"/>
</dbReference>
<name>A4C9Z0_9GAMM</name>
<dbReference type="GO" id="GO:0005524">
    <property type="term" value="F:ATP binding"/>
    <property type="evidence" value="ECO:0007669"/>
    <property type="project" value="UniProtKB-UniRule"/>
</dbReference>
<dbReference type="PANTHER" id="PTHR17490:SF16">
    <property type="entry name" value="THREONYLCARBAMOYL-AMP SYNTHASE"/>
    <property type="match status" value="1"/>
</dbReference>
<feature type="binding site" evidence="14">
    <location>
        <position position="141"/>
    </location>
    <ligand>
        <name>ATP</name>
        <dbReference type="ChEBI" id="CHEBI:30616"/>
    </ligand>
</feature>
<dbReference type="InterPro" id="IPR050156">
    <property type="entry name" value="TC-AMP_synthase_SUA5"/>
</dbReference>
<comment type="subcellular location">
    <subcellularLocation>
        <location evidence="1 13">Cytoplasm</location>
    </subcellularLocation>
</comment>
<dbReference type="HOGENOM" id="CLU_031397_0_0_6"/>
<feature type="binding site" evidence="14">
    <location>
        <position position="149"/>
    </location>
    <ligand>
        <name>ATP</name>
        <dbReference type="ChEBI" id="CHEBI:30616"/>
    </ligand>
</feature>
<dbReference type="SUPFAM" id="SSF55821">
    <property type="entry name" value="YrdC/RibB"/>
    <property type="match status" value="1"/>
</dbReference>
<dbReference type="InterPro" id="IPR038385">
    <property type="entry name" value="Sua5/YwlC_C"/>
</dbReference>
<dbReference type="Pfam" id="PF03481">
    <property type="entry name" value="Sua5_C"/>
    <property type="match status" value="1"/>
</dbReference>
<comment type="caution">
    <text evidence="16">The sequence shown here is derived from an EMBL/GenBank/DDBJ whole genome shotgun (WGS) entry which is preliminary data.</text>
</comment>
<dbReference type="FunFam" id="3.90.870.10:FF:000009">
    <property type="entry name" value="Threonylcarbamoyl-AMP synthase, putative"/>
    <property type="match status" value="1"/>
</dbReference>
<feature type="binding site" evidence="14">
    <location>
        <position position="33"/>
    </location>
    <ligand>
        <name>L-threonine</name>
        <dbReference type="ChEBI" id="CHEBI:57926"/>
    </ligand>
</feature>
<proteinExistence type="inferred from homology"/>
<gene>
    <name evidence="16" type="ORF">PTD2_20322</name>
</gene>
<evidence type="ECO:0000256" key="6">
    <source>
        <dbReference type="ARBA" id="ARBA00022679"/>
    </source>
</evidence>
<keyword evidence="10 13" id="KW-0067">ATP-binding</keyword>
<dbReference type="GO" id="GO:0000049">
    <property type="term" value="F:tRNA binding"/>
    <property type="evidence" value="ECO:0007669"/>
    <property type="project" value="TreeGrafter"/>
</dbReference>
<dbReference type="GO" id="GO:0061710">
    <property type="term" value="F:L-threonylcarbamoyladenylate synthase"/>
    <property type="evidence" value="ECO:0007669"/>
    <property type="project" value="UniProtKB-EC"/>
</dbReference>
<evidence type="ECO:0000259" key="15">
    <source>
        <dbReference type="PROSITE" id="PS51163"/>
    </source>
</evidence>
<feature type="binding site" evidence="14">
    <location>
        <position position="65"/>
    </location>
    <ligand>
        <name>L-threonine</name>
        <dbReference type="ChEBI" id="CHEBI:57926"/>
    </ligand>
</feature>
<dbReference type="Gene3D" id="3.90.870.10">
    <property type="entry name" value="DHBP synthase"/>
    <property type="match status" value="1"/>
</dbReference>
<evidence type="ECO:0000256" key="2">
    <source>
        <dbReference type="ARBA" id="ARBA00007663"/>
    </source>
</evidence>
<evidence type="ECO:0000256" key="14">
    <source>
        <dbReference type="PIRSR" id="PIRSR004930-1"/>
    </source>
</evidence>
<dbReference type="InterPro" id="IPR010923">
    <property type="entry name" value="T(6)A37_SUA5"/>
</dbReference>
<dbReference type="GO" id="GO:0006450">
    <property type="term" value="P:regulation of translational fidelity"/>
    <property type="evidence" value="ECO:0007669"/>
    <property type="project" value="TreeGrafter"/>
</dbReference>
<dbReference type="NCBIfam" id="TIGR00057">
    <property type="entry name" value="L-threonylcarbamoyladenylate synthase"/>
    <property type="match status" value="1"/>
</dbReference>
<reference evidence="16 17" key="1">
    <citation type="submission" date="2006-02" db="EMBL/GenBank/DDBJ databases">
        <authorList>
            <person name="Moran M.A."/>
            <person name="Kjelleberg S."/>
            <person name="Egan S."/>
            <person name="Saunders N."/>
            <person name="Thomas T."/>
            <person name="Ferriera S."/>
            <person name="Johnson J."/>
            <person name="Kravitz S."/>
            <person name="Halpern A."/>
            <person name="Remington K."/>
            <person name="Beeson K."/>
            <person name="Tran B."/>
            <person name="Rogers Y.-H."/>
            <person name="Friedman R."/>
            <person name="Venter J.C."/>
        </authorList>
    </citation>
    <scope>NUCLEOTIDE SEQUENCE [LARGE SCALE GENOMIC DNA]</scope>
    <source>
        <strain evidence="16 17">D2</strain>
    </source>
</reference>
<organism evidence="16 17">
    <name type="scientific">Pseudoalteromonas tunicata D2</name>
    <dbReference type="NCBI Taxonomy" id="87626"/>
    <lineage>
        <taxon>Bacteria</taxon>
        <taxon>Pseudomonadati</taxon>
        <taxon>Pseudomonadota</taxon>
        <taxon>Gammaproteobacteria</taxon>
        <taxon>Alteromonadales</taxon>
        <taxon>Pseudoalteromonadaceae</taxon>
        <taxon>Pseudoalteromonas</taxon>
    </lineage>
</organism>
<evidence type="ECO:0000256" key="13">
    <source>
        <dbReference type="PIRNR" id="PIRNR004930"/>
    </source>
</evidence>
<feature type="binding site" evidence="14">
    <location>
        <position position="228"/>
    </location>
    <ligand>
        <name>ATP</name>
        <dbReference type="ChEBI" id="CHEBI:30616"/>
    </ligand>
</feature>
<dbReference type="PANTHER" id="PTHR17490">
    <property type="entry name" value="SUA5"/>
    <property type="match status" value="1"/>
</dbReference>
<protein>
    <recommendedName>
        <fullName evidence="4 13">Threonylcarbamoyl-AMP synthase</fullName>
        <shortName evidence="13">TC-AMP synthase</shortName>
        <ecNumber evidence="3 13">2.7.7.87</ecNumber>
    </recommendedName>
    <alternativeName>
        <fullName evidence="11 13">L-threonylcarbamoyladenylate synthase</fullName>
    </alternativeName>
</protein>
<feature type="binding site" evidence="14">
    <location>
        <position position="193"/>
    </location>
    <ligand>
        <name>ATP</name>
        <dbReference type="ChEBI" id="CHEBI:30616"/>
    </ligand>
</feature>
<dbReference type="PROSITE" id="PS51163">
    <property type="entry name" value="YRDC"/>
    <property type="match status" value="1"/>
</dbReference>
<keyword evidence="5 13" id="KW-0963">Cytoplasm</keyword>
<keyword evidence="6 13" id="KW-0808">Transferase</keyword>
<dbReference type="EMBL" id="AAOH01000004">
    <property type="protein sequence ID" value="EAR28198.1"/>
    <property type="molecule type" value="Genomic_DNA"/>
</dbReference>
<feature type="domain" description="YrdC-like" evidence="15">
    <location>
        <begin position="11"/>
        <end position="197"/>
    </location>
</feature>
<keyword evidence="9 13" id="KW-0547">Nucleotide-binding</keyword>
<dbReference type="Pfam" id="PF01300">
    <property type="entry name" value="Sua5_yciO_yrdC"/>
    <property type="match status" value="1"/>
</dbReference>
<feature type="binding site" evidence="14">
    <location>
        <position position="115"/>
    </location>
    <ligand>
        <name>ATP</name>
        <dbReference type="ChEBI" id="CHEBI:30616"/>
    </ligand>
</feature>
<dbReference type="eggNOG" id="COG0009">
    <property type="taxonomic scope" value="Bacteria"/>
</dbReference>
<keyword evidence="8 13" id="KW-0548">Nucleotidyltransferase</keyword>
<feature type="binding site" evidence="14">
    <location>
        <position position="56"/>
    </location>
    <ligand>
        <name>ATP</name>
        <dbReference type="ChEBI" id="CHEBI:30616"/>
    </ligand>
</feature>
<evidence type="ECO:0000256" key="8">
    <source>
        <dbReference type="ARBA" id="ARBA00022695"/>
    </source>
</evidence>
<dbReference type="InterPro" id="IPR017945">
    <property type="entry name" value="DHBP_synth_RibB-like_a/b_dom"/>
</dbReference>
<dbReference type="GO" id="GO:0003725">
    <property type="term" value="F:double-stranded RNA binding"/>
    <property type="evidence" value="ECO:0007669"/>
    <property type="project" value="UniProtKB-UniRule"/>
</dbReference>
<sequence>MKTLVLSAQQQADIAKAAQLIEQGELVAVPTETVYGLAADARNAQAVAKIFAAKGRPTNHPLIVHLADHTKMADWAKTVPETALKLAAAFWPGPLTLLLNKAEGVSDVVTGGLTTVGLRVPAHPALLSLLQQYDLAVAAPSANPYKKLSPTCAEHVLTGLNGKLAAVLDGGACEHGLESTIVDLTGDTVQILRAGPITANELSAVLGQPVTQPQQHNKAVPGNVKAHYQPNTLLRVMNKTQLNEALQSVTAQIALLSFETKSDKPNVHFVAMPTDAKDYGQVLFRELGKADTLGLAEIWLESPPQGQQWLAAHDRLKRAATHLG</sequence>
<evidence type="ECO:0000256" key="12">
    <source>
        <dbReference type="ARBA" id="ARBA00048366"/>
    </source>
</evidence>
<dbReference type="STRING" id="87626.PTD2_20322"/>
<comment type="similarity">
    <text evidence="2 13">Belongs to the SUA5 family.</text>
</comment>
<evidence type="ECO:0000313" key="16">
    <source>
        <dbReference type="EMBL" id="EAR28198.1"/>
    </source>
</evidence>